<evidence type="ECO:0000313" key="4">
    <source>
        <dbReference type="Proteomes" id="UP000064525"/>
    </source>
</evidence>
<reference evidence="1" key="2">
    <citation type="submission" date="2015-11" db="EMBL/GenBank/DDBJ databases">
        <authorList>
            <person name="Zhang Y."/>
            <person name="Guo Z."/>
        </authorList>
    </citation>
    <scope>NUCLEOTIDE SEQUENCE</scope>
    <source>
        <strain evidence="1">1</strain>
    </source>
</reference>
<keyword evidence="3" id="KW-1185">Reference proteome</keyword>
<dbReference type="EMBL" id="LN907858">
    <property type="protein sequence ID" value="CUU39495.1"/>
    <property type="molecule type" value="Genomic_DNA"/>
</dbReference>
<dbReference type="RefSeq" id="WP_034342191.1">
    <property type="nucleotide sequence ID" value="NZ_CAOMJD010000029.1"/>
</dbReference>
<dbReference type="AlphaFoldDB" id="A0A099UDV1"/>
<reference evidence="4" key="3">
    <citation type="submission" date="2015-11" db="EMBL/GenBank/DDBJ databases">
        <authorList>
            <person name="Anvar S.Y."/>
        </authorList>
    </citation>
    <scope>NUCLEOTIDE SEQUENCE [LARGE SCALE GENOMIC DNA]</scope>
</reference>
<evidence type="ECO:0000313" key="1">
    <source>
        <dbReference type="EMBL" id="CUU39495.1"/>
    </source>
</evidence>
<proteinExistence type="predicted"/>
<dbReference type="KEGG" id="hty:BN2458_PEG0609"/>
<dbReference type="Proteomes" id="UP000029925">
    <property type="component" value="Unassembled WGS sequence"/>
</dbReference>
<accession>A0A099UDV1</accession>
<organism evidence="1 4">
    <name type="scientific">Helicobacter typhlonius</name>
    <dbReference type="NCBI Taxonomy" id="76936"/>
    <lineage>
        <taxon>Bacteria</taxon>
        <taxon>Pseudomonadati</taxon>
        <taxon>Campylobacterota</taxon>
        <taxon>Epsilonproteobacteria</taxon>
        <taxon>Campylobacterales</taxon>
        <taxon>Helicobacteraceae</taxon>
        <taxon>Helicobacter</taxon>
    </lineage>
</organism>
<reference evidence="2 3" key="1">
    <citation type="journal article" date="2014" name="Genome Announc.">
        <title>Draft genome sequences of eight enterohepatic helicobacter species isolated from both laboratory and wild rodents.</title>
        <authorList>
            <person name="Sheh A."/>
            <person name="Shen Z."/>
            <person name="Fox J.G."/>
        </authorList>
    </citation>
    <scope>NUCLEOTIDE SEQUENCE [LARGE SCALE GENOMIC DNA]</scope>
    <source>
        <strain evidence="2 3">MIT 98-6810</strain>
    </source>
</reference>
<evidence type="ECO:0000313" key="2">
    <source>
        <dbReference type="EMBL" id="TLD79416.1"/>
    </source>
</evidence>
<sequence>MSQQEFLDEIVINFCKKLDKFSAQYGLKTEEFITFGVFDNLLFTFEHYLEQEEDCISLDVSFRVKSVKSDEILCSSLELDEPDLDFKILNEYGVRSFPYSFKSMEFSNMQELQEFALDDMPSNSYHNFLSAYKESIESLLEAFKIDTSSTIQGLYDFIYKYENNKDVFWKDRTLMQILLLIELNQKEQALKILKNDPRTNEERKISIEYDNGEVEIFDILIYSLENNII</sequence>
<gene>
    <name evidence="1" type="ORF">BN2458_PEG0609</name>
    <name evidence="2" type="ORF">LS75_000260</name>
</gene>
<dbReference type="GeneID" id="78150893"/>
<evidence type="ECO:0000313" key="3">
    <source>
        <dbReference type="Proteomes" id="UP000029925"/>
    </source>
</evidence>
<dbReference type="EMBL" id="JRPF02000001">
    <property type="protein sequence ID" value="TLD79416.1"/>
    <property type="molecule type" value="Genomic_DNA"/>
</dbReference>
<protein>
    <submittedName>
        <fullName evidence="1">Uncharacterized protein</fullName>
    </submittedName>
</protein>
<dbReference type="OrthoDB" id="5323600at2"/>
<dbReference type="PATRIC" id="fig|76936.10.peg.595"/>
<dbReference type="STRING" id="76936.BN2458_PEG0609"/>
<dbReference type="Proteomes" id="UP000064525">
    <property type="component" value="Chromosome I"/>
</dbReference>
<name>A0A099UDV1_9HELI</name>